<dbReference type="RefSeq" id="WP_213246366.1">
    <property type="nucleotide sequence ID" value="NZ_CP045806.1"/>
</dbReference>
<dbReference type="Proteomes" id="UP001059836">
    <property type="component" value="Chromosome"/>
</dbReference>
<proteinExistence type="predicted"/>
<sequence length="60" mass="6590">MSNRNPTIKPGDHIRVHFGGRLVYGVVTSVRGGRVHVQLDVEGADEPVAGLYEEKQLTYA</sequence>
<evidence type="ECO:0000313" key="1">
    <source>
        <dbReference type="EMBL" id="QHN33872.1"/>
    </source>
</evidence>
<organism evidence="1 2">
    <name type="scientific">Gordonia pseudamarae</name>
    <dbReference type="NCBI Taxonomy" id="2831662"/>
    <lineage>
        <taxon>Bacteria</taxon>
        <taxon>Bacillati</taxon>
        <taxon>Actinomycetota</taxon>
        <taxon>Actinomycetes</taxon>
        <taxon>Mycobacteriales</taxon>
        <taxon>Gordoniaceae</taxon>
        <taxon>Gordonia</taxon>
    </lineage>
</organism>
<evidence type="ECO:0000313" key="2">
    <source>
        <dbReference type="Proteomes" id="UP001059836"/>
    </source>
</evidence>
<dbReference type="EMBL" id="CP045809">
    <property type="protein sequence ID" value="QHN33872.1"/>
    <property type="molecule type" value="Genomic_DNA"/>
</dbReference>
<name>A0ABX6ID95_9ACTN</name>
<protein>
    <recommendedName>
        <fullName evidence="3">DUF2187 domain-containing protein</fullName>
    </recommendedName>
</protein>
<reference evidence="1" key="1">
    <citation type="journal article" date="2021" name="Nat. Microbiol.">
        <title>Cocultivation of an ultrasmall environmental parasitic bacterium with lytic ability against bacteria associated with wastewater foams.</title>
        <authorList>
            <person name="Batinovic S."/>
            <person name="Rose J.J.A."/>
            <person name="Ratcliffe J."/>
            <person name="Seviour R.J."/>
            <person name="Petrovski S."/>
        </authorList>
    </citation>
    <scope>NUCLEOTIDE SEQUENCE</scope>
    <source>
        <strain evidence="1">CON9</strain>
    </source>
</reference>
<accession>A0ABX6ID95</accession>
<evidence type="ECO:0008006" key="3">
    <source>
        <dbReference type="Google" id="ProtNLM"/>
    </source>
</evidence>
<keyword evidence="2" id="KW-1185">Reference proteome</keyword>
<gene>
    <name evidence="1" type="ORF">GII31_02085</name>
</gene>